<dbReference type="InterPro" id="IPR014710">
    <property type="entry name" value="RmlC-like_jellyroll"/>
</dbReference>
<evidence type="ECO:0000313" key="6">
    <source>
        <dbReference type="EMBL" id="EOR93386.1"/>
    </source>
</evidence>
<reference evidence="6 7" key="1">
    <citation type="journal article" date="2013" name="Genome Announc.">
        <title>Draft Genome Sequence of Arcticibacter svalbardensis Strain MN12-7T, a Member of the Family Sphingobacteriaceae Isolated from an Arctic Soil Sample.</title>
        <authorList>
            <person name="Shivaji S."/>
            <person name="Ara S."/>
            <person name="Prasad S."/>
            <person name="Manasa B.P."/>
            <person name="Begum Z."/>
            <person name="Singh A."/>
            <person name="Kumar Pinnaka A."/>
        </authorList>
    </citation>
    <scope>NUCLEOTIDE SEQUENCE [LARGE SCALE GENOMIC DNA]</scope>
    <source>
        <strain evidence="6 7">MN12-7</strain>
    </source>
</reference>
<dbReference type="PROSITE" id="PS50042">
    <property type="entry name" value="CNMP_BINDING_3"/>
    <property type="match status" value="1"/>
</dbReference>
<dbReference type="SMART" id="SM00419">
    <property type="entry name" value="HTH_CRP"/>
    <property type="match status" value="1"/>
</dbReference>
<gene>
    <name evidence="6" type="ORF">ADIARSV_3465</name>
</gene>
<dbReference type="PATRIC" id="fig|1150600.3.peg.3432"/>
<organism evidence="6 7">
    <name type="scientific">Arcticibacter svalbardensis MN12-7</name>
    <dbReference type="NCBI Taxonomy" id="1150600"/>
    <lineage>
        <taxon>Bacteria</taxon>
        <taxon>Pseudomonadati</taxon>
        <taxon>Bacteroidota</taxon>
        <taxon>Sphingobacteriia</taxon>
        <taxon>Sphingobacteriales</taxon>
        <taxon>Sphingobacteriaceae</taxon>
        <taxon>Arcticibacter</taxon>
    </lineage>
</organism>
<dbReference type="RefSeq" id="WP_016196693.1">
    <property type="nucleotide sequence ID" value="NZ_AQPN01000116.1"/>
</dbReference>
<dbReference type="STRING" id="1150600.ADIARSV_3465"/>
<dbReference type="Pfam" id="PF13545">
    <property type="entry name" value="HTH_Crp_2"/>
    <property type="match status" value="1"/>
</dbReference>
<dbReference type="GO" id="GO:0005829">
    <property type="term" value="C:cytosol"/>
    <property type="evidence" value="ECO:0007669"/>
    <property type="project" value="TreeGrafter"/>
</dbReference>
<dbReference type="InterPro" id="IPR036390">
    <property type="entry name" value="WH_DNA-bd_sf"/>
</dbReference>
<dbReference type="InterPro" id="IPR050397">
    <property type="entry name" value="Env_Response_Regulators"/>
</dbReference>
<dbReference type="Pfam" id="PF00027">
    <property type="entry name" value="cNMP_binding"/>
    <property type="match status" value="1"/>
</dbReference>
<dbReference type="PROSITE" id="PS51063">
    <property type="entry name" value="HTH_CRP_2"/>
    <property type="match status" value="1"/>
</dbReference>
<feature type="domain" description="Cyclic nucleotide-binding" evidence="4">
    <location>
        <begin position="20"/>
        <end position="116"/>
    </location>
</feature>
<evidence type="ECO:0000256" key="2">
    <source>
        <dbReference type="ARBA" id="ARBA00023125"/>
    </source>
</evidence>
<keyword evidence="7" id="KW-1185">Reference proteome</keyword>
<evidence type="ECO:0000259" key="5">
    <source>
        <dbReference type="PROSITE" id="PS51063"/>
    </source>
</evidence>
<dbReference type="PANTHER" id="PTHR24567:SF26">
    <property type="entry name" value="REGULATORY PROTEIN YEIL"/>
    <property type="match status" value="1"/>
</dbReference>
<dbReference type="InterPro" id="IPR012318">
    <property type="entry name" value="HTH_CRP"/>
</dbReference>
<dbReference type="SUPFAM" id="SSF51206">
    <property type="entry name" value="cAMP-binding domain-like"/>
    <property type="match status" value="1"/>
</dbReference>
<keyword evidence="2" id="KW-0238">DNA-binding</keyword>
<dbReference type="Proteomes" id="UP000014174">
    <property type="component" value="Unassembled WGS sequence"/>
</dbReference>
<dbReference type="GO" id="GO:0003677">
    <property type="term" value="F:DNA binding"/>
    <property type="evidence" value="ECO:0007669"/>
    <property type="project" value="UniProtKB-KW"/>
</dbReference>
<dbReference type="SUPFAM" id="SSF46785">
    <property type="entry name" value="Winged helix' DNA-binding domain"/>
    <property type="match status" value="1"/>
</dbReference>
<dbReference type="CDD" id="cd00038">
    <property type="entry name" value="CAP_ED"/>
    <property type="match status" value="1"/>
</dbReference>
<keyword evidence="1" id="KW-0805">Transcription regulation</keyword>
<accession>R9GNU7</accession>
<dbReference type="PRINTS" id="PR00034">
    <property type="entry name" value="HTHCRP"/>
</dbReference>
<dbReference type="EMBL" id="AQPN01000116">
    <property type="protein sequence ID" value="EOR93386.1"/>
    <property type="molecule type" value="Genomic_DNA"/>
</dbReference>
<comment type="caution">
    <text evidence="6">The sequence shown here is derived from an EMBL/GenBank/DDBJ whole genome shotgun (WGS) entry which is preliminary data.</text>
</comment>
<proteinExistence type="predicted"/>
<dbReference type="PANTHER" id="PTHR24567">
    <property type="entry name" value="CRP FAMILY TRANSCRIPTIONAL REGULATORY PROTEIN"/>
    <property type="match status" value="1"/>
</dbReference>
<dbReference type="InterPro" id="IPR018490">
    <property type="entry name" value="cNMP-bd_dom_sf"/>
</dbReference>
<evidence type="ECO:0000256" key="3">
    <source>
        <dbReference type="ARBA" id="ARBA00023163"/>
    </source>
</evidence>
<name>R9GNU7_9SPHI</name>
<protein>
    <submittedName>
        <fullName evidence="6">Putative transcriptional regulator, Crp/Fnr family</fullName>
    </submittedName>
</protein>
<feature type="domain" description="HTH crp-type" evidence="5">
    <location>
        <begin position="130"/>
        <end position="201"/>
    </location>
</feature>
<evidence type="ECO:0000313" key="7">
    <source>
        <dbReference type="Proteomes" id="UP000014174"/>
    </source>
</evidence>
<dbReference type="Gene3D" id="2.60.120.10">
    <property type="entry name" value="Jelly Rolls"/>
    <property type="match status" value="1"/>
</dbReference>
<keyword evidence="3" id="KW-0804">Transcription</keyword>
<dbReference type="eggNOG" id="COG0664">
    <property type="taxonomic scope" value="Bacteria"/>
</dbReference>
<dbReference type="InterPro" id="IPR000595">
    <property type="entry name" value="cNMP-bd_dom"/>
</dbReference>
<dbReference type="AlphaFoldDB" id="R9GNU7"/>
<dbReference type="GO" id="GO:0003700">
    <property type="term" value="F:DNA-binding transcription factor activity"/>
    <property type="evidence" value="ECO:0007669"/>
    <property type="project" value="TreeGrafter"/>
</dbReference>
<sequence length="206" mass="23476">MIDINLLLVWGATYKKFGIGKTIFAEGQSCFYYHQLVSGKARWVNVDNDGKEFIHTLVEPGESFGEIPIFDDGTYAATAITDEESLVIRLSKSKFLKLIKENGEISLAFTKLLAKRLRFKFLIIKSFSSHSPEHRIATLLNYLKSENKNFYTDGTQLKLTRQQIADMTGLRVETVIRTMRVMHDKGELVIAKGKVYCKDMIEILSL</sequence>
<dbReference type="OrthoDB" id="667966at2"/>
<evidence type="ECO:0000259" key="4">
    <source>
        <dbReference type="PROSITE" id="PS50042"/>
    </source>
</evidence>
<evidence type="ECO:0000256" key="1">
    <source>
        <dbReference type="ARBA" id="ARBA00023015"/>
    </source>
</evidence>